<gene>
    <name evidence="1" type="ORF">CTI12_AA437160</name>
</gene>
<proteinExistence type="predicted"/>
<accession>A0A2U1LZ36</accession>
<organism evidence="1 2">
    <name type="scientific">Artemisia annua</name>
    <name type="common">Sweet wormwood</name>
    <dbReference type="NCBI Taxonomy" id="35608"/>
    <lineage>
        <taxon>Eukaryota</taxon>
        <taxon>Viridiplantae</taxon>
        <taxon>Streptophyta</taxon>
        <taxon>Embryophyta</taxon>
        <taxon>Tracheophyta</taxon>
        <taxon>Spermatophyta</taxon>
        <taxon>Magnoliopsida</taxon>
        <taxon>eudicotyledons</taxon>
        <taxon>Gunneridae</taxon>
        <taxon>Pentapetalae</taxon>
        <taxon>asterids</taxon>
        <taxon>campanulids</taxon>
        <taxon>Asterales</taxon>
        <taxon>Asteraceae</taxon>
        <taxon>Asteroideae</taxon>
        <taxon>Anthemideae</taxon>
        <taxon>Artemisiinae</taxon>
        <taxon>Artemisia</taxon>
    </lineage>
</organism>
<comment type="caution">
    <text evidence="1">The sequence shown here is derived from an EMBL/GenBank/DDBJ whole genome shotgun (WGS) entry which is preliminary data.</text>
</comment>
<keyword evidence="2" id="KW-1185">Reference proteome</keyword>
<name>A0A2U1LZ36_ARTAN</name>
<evidence type="ECO:0000313" key="1">
    <source>
        <dbReference type="EMBL" id="PWA54282.1"/>
    </source>
</evidence>
<reference evidence="1 2" key="1">
    <citation type="journal article" date="2018" name="Mol. Plant">
        <title>The genome of Artemisia annua provides insight into the evolution of Asteraceae family and artemisinin biosynthesis.</title>
        <authorList>
            <person name="Shen Q."/>
            <person name="Zhang L."/>
            <person name="Liao Z."/>
            <person name="Wang S."/>
            <person name="Yan T."/>
            <person name="Shi P."/>
            <person name="Liu M."/>
            <person name="Fu X."/>
            <person name="Pan Q."/>
            <person name="Wang Y."/>
            <person name="Lv Z."/>
            <person name="Lu X."/>
            <person name="Zhang F."/>
            <person name="Jiang W."/>
            <person name="Ma Y."/>
            <person name="Chen M."/>
            <person name="Hao X."/>
            <person name="Li L."/>
            <person name="Tang Y."/>
            <person name="Lv G."/>
            <person name="Zhou Y."/>
            <person name="Sun X."/>
            <person name="Brodelius P.E."/>
            <person name="Rose J.K.C."/>
            <person name="Tang K."/>
        </authorList>
    </citation>
    <scope>NUCLEOTIDE SEQUENCE [LARGE SCALE GENOMIC DNA]</scope>
    <source>
        <strain evidence="2">cv. Huhao1</strain>
        <tissue evidence="1">Leaf</tissue>
    </source>
</reference>
<dbReference type="AlphaFoldDB" id="A0A2U1LZ36"/>
<dbReference type="EMBL" id="PKPP01007126">
    <property type="protein sequence ID" value="PWA54282.1"/>
    <property type="molecule type" value="Genomic_DNA"/>
</dbReference>
<protein>
    <submittedName>
        <fullName evidence="1">Uncharacterized protein</fullName>
    </submittedName>
</protein>
<evidence type="ECO:0000313" key="2">
    <source>
        <dbReference type="Proteomes" id="UP000245207"/>
    </source>
</evidence>
<dbReference type="Proteomes" id="UP000245207">
    <property type="component" value="Unassembled WGS sequence"/>
</dbReference>
<sequence length="53" mass="6215">MGQQVPFRKVKVIETPEHGIFFTDVFDQQAFQRVSELHKVDTQTLLLQNHCTE</sequence>